<reference evidence="8 9" key="1">
    <citation type="submission" date="2024-02" db="EMBL/GenBank/DDBJ databases">
        <authorList>
            <person name="Vignale AGUSTIN F."/>
            <person name="Sosa J E."/>
            <person name="Modenutti C."/>
        </authorList>
    </citation>
    <scope>NUCLEOTIDE SEQUENCE [LARGE SCALE GENOMIC DNA]</scope>
</reference>
<dbReference type="SUPFAM" id="SSF48371">
    <property type="entry name" value="ARM repeat"/>
    <property type="match status" value="1"/>
</dbReference>
<dbReference type="GO" id="GO:0006417">
    <property type="term" value="P:regulation of translation"/>
    <property type="evidence" value="ECO:0007669"/>
    <property type="project" value="UniProtKB-KW"/>
</dbReference>
<comment type="caution">
    <text evidence="8">The sequence shown here is derived from an EMBL/GenBank/DDBJ whole genome shotgun (WGS) entry which is preliminary data.</text>
</comment>
<dbReference type="Pfam" id="PF22493">
    <property type="entry name" value="PUF_NOP9"/>
    <property type="match status" value="1"/>
</dbReference>
<evidence type="ECO:0000256" key="6">
    <source>
        <dbReference type="SAM" id="MobiDB-lite"/>
    </source>
</evidence>
<dbReference type="FunFam" id="1.25.10.10:FF:000237">
    <property type="entry name" value="Pumilio homolog 9"/>
    <property type="match status" value="1"/>
</dbReference>
<dbReference type="SMART" id="SM00025">
    <property type="entry name" value="Pumilio"/>
    <property type="match status" value="8"/>
</dbReference>
<dbReference type="AlphaFoldDB" id="A0ABC8T1L6"/>
<dbReference type="CDD" id="cd07920">
    <property type="entry name" value="Pumilio"/>
    <property type="match status" value="1"/>
</dbReference>
<dbReference type="InterPro" id="IPR001313">
    <property type="entry name" value="Pumilio_RNA-bd_rpt"/>
</dbReference>
<keyword evidence="3" id="KW-0694">RNA-binding</keyword>
<feature type="domain" description="PUM-HD" evidence="7">
    <location>
        <begin position="431"/>
        <end position="775"/>
    </location>
</feature>
<dbReference type="GO" id="GO:0003723">
    <property type="term" value="F:RNA binding"/>
    <property type="evidence" value="ECO:0007669"/>
    <property type="project" value="UniProtKB-KW"/>
</dbReference>
<feature type="repeat" description="Pumilio" evidence="5">
    <location>
        <begin position="676"/>
        <end position="711"/>
    </location>
</feature>
<evidence type="ECO:0000313" key="9">
    <source>
        <dbReference type="Proteomes" id="UP001642360"/>
    </source>
</evidence>
<evidence type="ECO:0000259" key="7">
    <source>
        <dbReference type="PROSITE" id="PS50303"/>
    </source>
</evidence>
<gene>
    <name evidence="8" type="ORF">ILEXP_LOCUS32083</name>
</gene>
<sequence length="775" mass="86109">MFERVGIEKKIGANMKDDEELEKLLGEIPHATSFNLHHPHSNGHHNVHGDHCTGSFVSQKMNGVMYGLYDDDPMSHKYTCASPVSGFSLQSDGSSSSLLSGGHSLSDNGSPPPPPPPLEELKSQMFCGSSNSPSGLLLDLQTPDCVSSVAKKANVTMIDELILSKNLSRMYISKEQGDVSVDSNGYQFCDRYVGGTGTNQLDFEKYRSSHNRMQGLSDYGGVQSSVPRSPLGFNDRMNSELLSLQHEYRILGSLYSPVRSDGLFSQLNYSNSHMGSQYQRAEEVGNYYHKGVSVSDLAASVNRSSIVGDLYYGQKNEMNLIEGQTAFHPLNMPQFTQSRPHFNVKNMLHCHPALLNGRTRASSSVKIPQGALDAVIREDSLIIQGEGVNYGINKGNARSRGQNNRGSLHDISVGNSQEKRSQLNAHPQFAGTNQSVLSARTYCPFSLAPKCNSVAEAQGYIYLIAKDQHGCRFLQRMFDEGSPQDVQIIFNEIIGHVVELMINPFGNYLMQKLLEVCNEEQRMQILLRITVERGELVRISLNTHGTRVVQKLIETLKTRQQISLAISALEPGFIALIKDLNGNHVVQRCLQCLSDEDNKFIFVAAAKYCIDIATHQHGCCVLQRCISRSTGEYRENLVTEISANGLLLSEDAFGNYVVQFILELKIPSATSKLISQFEGNYVHLSLQKFSSHVVEKCLIVFEDELRSKIIHELLSAAHFEQLLQDPHANYVVQTALRVSEGPLHNSLVDAIESHKAMARNSPYSKRIFSHKLLKK</sequence>
<dbReference type="PANTHER" id="PTHR12537">
    <property type="entry name" value="RNA BINDING PROTEIN PUMILIO-RELATED"/>
    <property type="match status" value="1"/>
</dbReference>
<feature type="repeat" description="Pumilio" evidence="5">
    <location>
        <begin position="456"/>
        <end position="491"/>
    </location>
</feature>
<evidence type="ECO:0000256" key="3">
    <source>
        <dbReference type="ARBA" id="ARBA00022884"/>
    </source>
</evidence>
<evidence type="ECO:0000313" key="8">
    <source>
        <dbReference type="EMBL" id="CAK9163118.1"/>
    </source>
</evidence>
<dbReference type="Gene3D" id="1.25.10.10">
    <property type="entry name" value="Leucine-rich Repeat Variant"/>
    <property type="match status" value="1"/>
</dbReference>
<feature type="repeat" description="Pumilio" evidence="5">
    <location>
        <begin position="640"/>
        <end position="675"/>
    </location>
</feature>
<evidence type="ECO:0000256" key="2">
    <source>
        <dbReference type="ARBA" id="ARBA00022845"/>
    </source>
</evidence>
<feature type="repeat" description="Pumilio" evidence="5">
    <location>
        <begin position="604"/>
        <end position="639"/>
    </location>
</feature>
<dbReference type="InterPro" id="IPR016024">
    <property type="entry name" value="ARM-type_fold"/>
</dbReference>
<dbReference type="InterPro" id="IPR011989">
    <property type="entry name" value="ARM-like"/>
</dbReference>
<feature type="repeat" description="Pumilio" evidence="5">
    <location>
        <begin position="568"/>
        <end position="603"/>
    </location>
</feature>
<keyword evidence="1" id="KW-0677">Repeat</keyword>
<comment type="function">
    <text evidence="4">Sequence-specific RNA-binding protein that regulates translation and mRNA stability by binding the 3'-UTR of target mRNAs.</text>
</comment>
<dbReference type="PANTHER" id="PTHR12537:SF13">
    <property type="entry name" value="PUMILIO HOMOLOGY DOMAIN FAMILY MEMBER 4"/>
    <property type="match status" value="1"/>
</dbReference>
<evidence type="ECO:0000256" key="4">
    <source>
        <dbReference type="ARBA" id="ARBA00058490"/>
    </source>
</evidence>
<protein>
    <recommendedName>
        <fullName evidence="7">PUM-HD domain-containing protein</fullName>
    </recommendedName>
</protein>
<dbReference type="PROSITE" id="PS50302">
    <property type="entry name" value="PUM"/>
    <property type="match status" value="8"/>
</dbReference>
<feature type="repeat" description="Pumilio" evidence="5">
    <location>
        <begin position="712"/>
        <end position="749"/>
    </location>
</feature>
<evidence type="ECO:0000256" key="1">
    <source>
        <dbReference type="ARBA" id="ARBA00022737"/>
    </source>
</evidence>
<keyword evidence="9" id="KW-1185">Reference proteome</keyword>
<name>A0ABC8T1L6_9AQUA</name>
<evidence type="ECO:0000256" key="5">
    <source>
        <dbReference type="PROSITE-ProRule" id="PRU00317"/>
    </source>
</evidence>
<dbReference type="EMBL" id="CAUOFW020003959">
    <property type="protein sequence ID" value="CAK9163118.1"/>
    <property type="molecule type" value="Genomic_DNA"/>
</dbReference>
<dbReference type="Pfam" id="PF00806">
    <property type="entry name" value="PUF"/>
    <property type="match status" value="1"/>
</dbReference>
<feature type="region of interest" description="Disordered" evidence="6">
    <location>
        <begin position="91"/>
        <end position="122"/>
    </location>
</feature>
<feature type="compositionally biased region" description="Low complexity" evidence="6">
    <location>
        <begin position="91"/>
        <end position="109"/>
    </location>
</feature>
<accession>A0ABC8T1L6</accession>
<dbReference type="Proteomes" id="UP001642360">
    <property type="component" value="Unassembled WGS sequence"/>
</dbReference>
<dbReference type="PROSITE" id="PS50303">
    <property type="entry name" value="PUM_HD"/>
    <property type="match status" value="1"/>
</dbReference>
<dbReference type="InterPro" id="IPR033133">
    <property type="entry name" value="PUM-HD"/>
</dbReference>
<feature type="repeat" description="Pumilio" evidence="5">
    <location>
        <begin position="530"/>
        <end position="567"/>
    </location>
</feature>
<organism evidence="8 9">
    <name type="scientific">Ilex paraguariensis</name>
    <name type="common">yerba mate</name>
    <dbReference type="NCBI Taxonomy" id="185542"/>
    <lineage>
        <taxon>Eukaryota</taxon>
        <taxon>Viridiplantae</taxon>
        <taxon>Streptophyta</taxon>
        <taxon>Embryophyta</taxon>
        <taxon>Tracheophyta</taxon>
        <taxon>Spermatophyta</taxon>
        <taxon>Magnoliopsida</taxon>
        <taxon>eudicotyledons</taxon>
        <taxon>Gunneridae</taxon>
        <taxon>Pentapetalae</taxon>
        <taxon>asterids</taxon>
        <taxon>campanulids</taxon>
        <taxon>Aquifoliales</taxon>
        <taxon>Aquifoliaceae</taxon>
        <taxon>Ilex</taxon>
    </lineage>
</organism>
<proteinExistence type="predicted"/>
<dbReference type="InterPro" id="IPR033712">
    <property type="entry name" value="Pumilio_RNA-bd"/>
</dbReference>
<feature type="repeat" description="Pumilio" evidence="5">
    <location>
        <begin position="492"/>
        <end position="528"/>
    </location>
</feature>
<keyword evidence="2" id="KW-0810">Translation regulation</keyword>